<evidence type="ECO:0000313" key="6">
    <source>
        <dbReference type="EMBL" id="KAK8401469.1"/>
    </source>
</evidence>
<reference evidence="6 7" key="1">
    <citation type="submission" date="2023-03" db="EMBL/GenBank/DDBJ databases">
        <title>High-quality genome of Scylla paramamosain provides insights in environmental adaptation.</title>
        <authorList>
            <person name="Zhang L."/>
        </authorList>
    </citation>
    <scope>NUCLEOTIDE SEQUENCE [LARGE SCALE GENOMIC DNA]</scope>
    <source>
        <strain evidence="6">LZ_2023a</strain>
        <tissue evidence="6">Muscle</tissue>
    </source>
</reference>
<dbReference type="Proteomes" id="UP001487740">
    <property type="component" value="Unassembled WGS sequence"/>
</dbReference>
<protein>
    <recommendedName>
        <fullName evidence="5">Glutathione peroxidase</fullName>
    </recommendedName>
</protein>
<name>A0AAW0UP90_SCYPA</name>
<comment type="caution">
    <text evidence="6">The sequence shown here is derived from an EMBL/GenBank/DDBJ whole genome shotgun (WGS) entry which is preliminary data.</text>
</comment>
<dbReference type="PROSITE" id="PS00763">
    <property type="entry name" value="GLUTATHIONE_PEROXID_2"/>
    <property type="match status" value="1"/>
</dbReference>
<keyword evidence="2 5" id="KW-0575">Peroxidase</keyword>
<comment type="similarity">
    <text evidence="1 5">Belongs to the glutathione peroxidase family.</text>
</comment>
<evidence type="ECO:0000256" key="4">
    <source>
        <dbReference type="ARBA" id="ARBA00023002"/>
    </source>
</evidence>
<accession>A0AAW0UP90</accession>
<dbReference type="Gene3D" id="3.40.30.10">
    <property type="entry name" value="Glutaredoxin"/>
    <property type="match status" value="1"/>
</dbReference>
<dbReference type="PANTHER" id="PTHR11592:SF134">
    <property type="entry name" value="PHOSPHOLIPID HYDROPEROXIDE GLUTATHIONE PEROXIDASE"/>
    <property type="match status" value="1"/>
</dbReference>
<evidence type="ECO:0000256" key="5">
    <source>
        <dbReference type="RuleBase" id="RU000499"/>
    </source>
</evidence>
<dbReference type="GO" id="GO:0006979">
    <property type="term" value="P:response to oxidative stress"/>
    <property type="evidence" value="ECO:0007669"/>
    <property type="project" value="InterPro"/>
</dbReference>
<keyword evidence="4 5" id="KW-0560">Oxidoreductase</keyword>
<dbReference type="AlphaFoldDB" id="A0AAW0UP90"/>
<evidence type="ECO:0000313" key="7">
    <source>
        <dbReference type="Proteomes" id="UP001487740"/>
    </source>
</evidence>
<dbReference type="Pfam" id="PF00255">
    <property type="entry name" value="GSHPx"/>
    <property type="match status" value="1"/>
</dbReference>
<dbReference type="PROSITE" id="PS51355">
    <property type="entry name" value="GLUTATHIONE_PEROXID_3"/>
    <property type="match status" value="1"/>
</dbReference>
<dbReference type="PIRSF" id="PIRSF000303">
    <property type="entry name" value="Glutathion_perox"/>
    <property type="match status" value="1"/>
</dbReference>
<evidence type="ECO:0000256" key="2">
    <source>
        <dbReference type="ARBA" id="ARBA00022559"/>
    </source>
</evidence>
<keyword evidence="7" id="KW-1185">Reference proteome</keyword>
<dbReference type="CDD" id="cd00340">
    <property type="entry name" value="GSH_Peroxidase"/>
    <property type="match status" value="1"/>
</dbReference>
<dbReference type="GO" id="GO:0004601">
    <property type="term" value="F:peroxidase activity"/>
    <property type="evidence" value="ECO:0007669"/>
    <property type="project" value="UniProtKB-KW"/>
</dbReference>
<sequence>MFRLAAQSLLALGGGAGLISYTRPLVMAAGPSFYEFSAVDIDGNEVSMEKYKDRLHKKYEPQGLSILAFPCNQFGGQEPGTEAEIKKFAEGYGVKFDMFSKVKVNGSDTHPLWDFLKTKQGGMLGNFIKWNFTKFLVDRSGNPVSRYSPQTNPKPTIEKDLVKLL</sequence>
<dbReference type="EMBL" id="JARAKH010000009">
    <property type="protein sequence ID" value="KAK8401469.1"/>
    <property type="molecule type" value="Genomic_DNA"/>
</dbReference>
<organism evidence="6 7">
    <name type="scientific">Scylla paramamosain</name>
    <name type="common">Mud crab</name>
    <dbReference type="NCBI Taxonomy" id="85552"/>
    <lineage>
        <taxon>Eukaryota</taxon>
        <taxon>Metazoa</taxon>
        <taxon>Ecdysozoa</taxon>
        <taxon>Arthropoda</taxon>
        <taxon>Crustacea</taxon>
        <taxon>Multicrustacea</taxon>
        <taxon>Malacostraca</taxon>
        <taxon>Eumalacostraca</taxon>
        <taxon>Eucarida</taxon>
        <taxon>Decapoda</taxon>
        <taxon>Pleocyemata</taxon>
        <taxon>Brachyura</taxon>
        <taxon>Eubrachyura</taxon>
        <taxon>Portunoidea</taxon>
        <taxon>Portunidae</taxon>
        <taxon>Portuninae</taxon>
        <taxon>Scylla</taxon>
    </lineage>
</organism>
<evidence type="ECO:0000256" key="3">
    <source>
        <dbReference type="ARBA" id="ARBA00022933"/>
    </source>
</evidence>
<dbReference type="InterPro" id="IPR000889">
    <property type="entry name" value="Glutathione_peroxidase"/>
</dbReference>
<dbReference type="InterPro" id="IPR036249">
    <property type="entry name" value="Thioredoxin-like_sf"/>
</dbReference>
<evidence type="ECO:0000256" key="1">
    <source>
        <dbReference type="ARBA" id="ARBA00006926"/>
    </source>
</evidence>
<gene>
    <name evidence="6" type="ORF">O3P69_002905</name>
</gene>
<keyword evidence="3" id="KW-0712">Selenocysteine</keyword>
<dbReference type="SUPFAM" id="SSF52833">
    <property type="entry name" value="Thioredoxin-like"/>
    <property type="match status" value="1"/>
</dbReference>
<dbReference type="PRINTS" id="PR01011">
    <property type="entry name" value="GLUTPROXDASE"/>
</dbReference>
<proteinExistence type="inferred from homology"/>
<dbReference type="PANTHER" id="PTHR11592">
    <property type="entry name" value="GLUTATHIONE PEROXIDASE"/>
    <property type="match status" value="1"/>
</dbReference>
<dbReference type="InterPro" id="IPR029760">
    <property type="entry name" value="GPX_CS"/>
</dbReference>